<dbReference type="VEuPathDB" id="AmoebaDB:NF0091810"/>
<dbReference type="EMBL" id="VFQX01000007">
    <property type="protein sequence ID" value="KAF0983066.1"/>
    <property type="molecule type" value="Genomic_DNA"/>
</dbReference>
<feature type="compositionally biased region" description="Low complexity" evidence="2">
    <location>
        <begin position="18"/>
        <end position="61"/>
    </location>
</feature>
<reference evidence="3 4" key="1">
    <citation type="journal article" date="2019" name="Sci. Rep.">
        <title>Nanopore sequencing improves the draft genome of the human pathogenic amoeba Naegleria fowleri.</title>
        <authorList>
            <person name="Liechti N."/>
            <person name="Schurch N."/>
            <person name="Bruggmann R."/>
            <person name="Wittwer M."/>
        </authorList>
    </citation>
    <scope>NUCLEOTIDE SEQUENCE [LARGE SCALE GENOMIC DNA]</scope>
    <source>
        <strain evidence="3 4">ATCC 30894</strain>
    </source>
</reference>
<evidence type="ECO:0000256" key="2">
    <source>
        <dbReference type="SAM" id="MobiDB-lite"/>
    </source>
</evidence>
<dbReference type="VEuPathDB" id="AmoebaDB:NfTy_016600"/>
<dbReference type="GO" id="GO:0031267">
    <property type="term" value="F:small GTPase binding"/>
    <property type="evidence" value="ECO:0007669"/>
    <property type="project" value="TreeGrafter"/>
</dbReference>
<dbReference type="VEuPathDB" id="AmoebaDB:FDP41_011044"/>
<evidence type="ECO:0000256" key="1">
    <source>
        <dbReference type="SAM" id="Coils"/>
    </source>
</evidence>
<dbReference type="GO" id="GO:0005802">
    <property type="term" value="C:trans-Golgi network"/>
    <property type="evidence" value="ECO:0007669"/>
    <property type="project" value="TreeGrafter"/>
</dbReference>
<accession>A0A6A5C5N0</accession>
<evidence type="ECO:0000313" key="3">
    <source>
        <dbReference type="EMBL" id="KAF0983066.1"/>
    </source>
</evidence>
<name>A0A6A5C5N0_NAEFO</name>
<feature type="region of interest" description="Disordered" evidence="2">
    <location>
        <begin position="1"/>
        <end position="93"/>
    </location>
</feature>
<dbReference type="OrthoDB" id="5583482at2759"/>
<feature type="region of interest" description="Disordered" evidence="2">
    <location>
        <begin position="220"/>
        <end position="291"/>
    </location>
</feature>
<dbReference type="AlphaFoldDB" id="A0A6A5C5N0"/>
<dbReference type="OMA" id="RYENARD"/>
<feature type="compositionally biased region" description="Polar residues" evidence="2">
    <location>
        <begin position="228"/>
        <end position="254"/>
    </location>
</feature>
<feature type="coiled-coil region" evidence="1">
    <location>
        <begin position="683"/>
        <end position="735"/>
    </location>
</feature>
<feature type="coiled-coil region" evidence="1">
    <location>
        <begin position="336"/>
        <end position="658"/>
    </location>
</feature>
<feature type="compositionally biased region" description="Polar residues" evidence="2">
    <location>
        <begin position="269"/>
        <end position="289"/>
    </location>
</feature>
<dbReference type="InterPro" id="IPR038830">
    <property type="entry name" value="CCDC186"/>
</dbReference>
<evidence type="ECO:0000313" key="4">
    <source>
        <dbReference type="Proteomes" id="UP000444721"/>
    </source>
</evidence>
<comment type="caution">
    <text evidence="3">The sequence shown here is derived from an EMBL/GenBank/DDBJ whole genome shotgun (WGS) entry which is preliminary data.</text>
</comment>
<keyword evidence="1" id="KW-0175">Coiled coil</keyword>
<feature type="compositionally biased region" description="Polar residues" evidence="2">
    <location>
        <begin position="1"/>
        <end position="13"/>
    </location>
</feature>
<dbReference type="PANTHER" id="PTHR18911:SF5">
    <property type="entry name" value="COILED-COIL DOMAIN-CONTAINING PROTEIN 186"/>
    <property type="match status" value="1"/>
</dbReference>
<keyword evidence="4" id="KW-1185">Reference proteome</keyword>
<feature type="region of interest" description="Disordered" evidence="2">
    <location>
        <begin position="743"/>
        <end position="765"/>
    </location>
</feature>
<feature type="compositionally biased region" description="Polar residues" evidence="2">
    <location>
        <begin position="743"/>
        <end position="764"/>
    </location>
</feature>
<proteinExistence type="predicted"/>
<dbReference type="PANTHER" id="PTHR18911">
    <property type="entry name" value="CTCL TUMOR ANTIGEN HD-CL-01"/>
    <property type="match status" value="1"/>
</dbReference>
<organism evidence="3 4">
    <name type="scientific">Naegleria fowleri</name>
    <name type="common">Brain eating amoeba</name>
    <dbReference type="NCBI Taxonomy" id="5763"/>
    <lineage>
        <taxon>Eukaryota</taxon>
        <taxon>Discoba</taxon>
        <taxon>Heterolobosea</taxon>
        <taxon>Tetramitia</taxon>
        <taxon>Eutetramitia</taxon>
        <taxon>Vahlkampfiidae</taxon>
        <taxon>Naegleria</taxon>
    </lineage>
</organism>
<dbReference type="GeneID" id="68118259"/>
<dbReference type="RefSeq" id="XP_044567779.1">
    <property type="nucleotide sequence ID" value="XM_044701410.1"/>
</dbReference>
<dbReference type="Proteomes" id="UP000444721">
    <property type="component" value="Unassembled WGS sequence"/>
</dbReference>
<gene>
    <name evidence="3" type="ORF">FDP41_011044</name>
</gene>
<protein>
    <submittedName>
        <fullName evidence="3">Uncharacterized protein</fullName>
    </submittedName>
</protein>
<feature type="coiled-coil region" evidence="1">
    <location>
        <begin position="141"/>
        <end position="210"/>
    </location>
</feature>
<dbReference type="GO" id="GO:0099518">
    <property type="term" value="P:vesicle cytoskeletal trafficking"/>
    <property type="evidence" value="ECO:0007669"/>
    <property type="project" value="TreeGrafter"/>
</dbReference>
<sequence>MSSSNSNTGTNRPKQPPSTQTTNTSSTSMKRSNTSTNASLAQSSNTSSGSTGSKLSSGLNSAWNMVKKGIEGSSSSSNSSSSQASSSNNQNAASASSGVTISVEEFQVLNQQILELKKAKYEQMQQIKSFEKQIANGNEMMKLQNEQMEALKLNLKNIYLEKEQLEKEKVELTNQLKDALKINQEKNDEVERLKNQIELQQQTIQTLTISYDLMISNVKSDSEKENVEPNNDNIATSASSSKEITNITEDQQVPPTEEVAIADNEQKDQVSSQNEDGTVATSTEPSSPQHHLDLIAKDKRISELETLNQQLNVQVSQQSHKIQQLQLVQQQFLQQTQQLQLQIQNHTLTIQQHNQKAQEQENLLKEEKNITSQLTKDLSDIKEQLRMTTDELLQARYHLQVQTTQLVQHEEKSKQLEKEKSILQGQLEECKIELDNCKIDLTTERNDHQKQIEQFKIENDIYKHQLEQSRNEYKHVTAEMEQVQSQSQGWKEKFTKKQELVIDLQMKIQEKKEQTEKMMAQFEKVESQYKEKIANLDNQLFQANQAKEQLKKECLELQRRIKHDYEPYQEKGKIYDETKKQLDQLKNDYLELERKYDTIKTKNIDLNVKNNSLEEQIAKHSEYISSLEQRNKEQHQEIKTLTKLNDKLYQKFEQLDRKFISFFVNDIFNNLCTTDFKSRYENARDTLSQLSHLQDEYDELKQKYQDEKLELQLQLKKLKNLNTDLKKQLEETLRVKISTPSTPRDLQEYVQSNPSPTSLNSASPQLEEVPSAETEALLSQLQSDNAVLLERIGVLQQTNWDLQEKLRLINDRQIALVDDLEKKQSLLEHFYSQIPLGRFTSPEQENVNSKSLLSSFFSSSNSSKKEASPHKASLSNQGLDPISLEAYHHMQQVMQDTLLHNITLQKHIEMLGEEVDRLSKKLVNTSKP</sequence>
<feature type="compositionally biased region" description="Low complexity" evidence="2">
    <location>
        <begin position="73"/>
        <end position="93"/>
    </location>
</feature>